<evidence type="ECO:0000313" key="1">
    <source>
        <dbReference type="EMBL" id="EPB91318.1"/>
    </source>
</evidence>
<sequence length="171" mass="19093">MVYPTSSMKPRIANKPQDIFYQVSSNPWPAVKIVNLYLEPYQDFPLNEIQKVVMKNLQDCCLQAYTFIASFHPTLASSISANKPTSFIINEHIPYIDYVIPLFKYFASTTKLMSLLWCENGLPSHKLLAICLPDDSAGKLVDGIGITVGDKLERILMESSGEADGDHCGCK</sequence>
<dbReference type="VEuPathDB" id="FungiDB:HMPREF1544_01835"/>
<proteinExistence type="predicted"/>
<name>S2K7E3_MUCC1</name>
<gene>
    <name evidence="1" type="ORF">HMPREF1544_01835</name>
</gene>
<keyword evidence="2" id="KW-1185">Reference proteome</keyword>
<protein>
    <submittedName>
        <fullName evidence="1">Uncharacterized protein</fullName>
    </submittedName>
</protein>
<dbReference type="AlphaFoldDB" id="S2K7E3"/>
<dbReference type="Proteomes" id="UP000014254">
    <property type="component" value="Unassembled WGS sequence"/>
</dbReference>
<reference evidence="2" key="1">
    <citation type="submission" date="2013-05" db="EMBL/GenBank/DDBJ databases">
        <title>The Genome sequence of Mucor circinelloides f. circinelloides 1006PhL.</title>
        <authorList>
            <consortium name="The Broad Institute Genomics Platform"/>
            <person name="Cuomo C."/>
            <person name="Earl A."/>
            <person name="Findley K."/>
            <person name="Lee S.C."/>
            <person name="Walker B."/>
            <person name="Young S."/>
            <person name="Zeng Q."/>
            <person name="Gargeya S."/>
            <person name="Fitzgerald M."/>
            <person name="Haas B."/>
            <person name="Abouelleil A."/>
            <person name="Allen A.W."/>
            <person name="Alvarado L."/>
            <person name="Arachchi H.M."/>
            <person name="Berlin A.M."/>
            <person name="Chapman S.B."/>
            <person name="Gainer-Dewar J."/>
            <person name="Goldberg J."/>
            <person name="Griggs A."/>
            <person name="Gujja S."/>
            <person name="Hansen M."/>
            <person name="Howarth C."/>
            <person name="Imamovic A."/>
            <person name="Ireland A."/>
            <person name="Larimer J."/>
            <person name="McCowan C."/>
            <person name="Murphy C."/>
            <person name="Pearson M."/>
            <person name="Poon T.W."/>
            <person name="Priest M."/>
            <person name="Roberts A."/>
            <person name="Saif S."/>
            <person name="Shea T."/>
            <person name="Sisk P."/>
            <person name="Sykes S."/>
            <person name="Wortman J."/>
            <person name="Nusbaum C."/>
            <person name="Birren B."/>
        </authorList>
    </citation>
    <scope>NUCLEOTIDE SEQUENCE [LARGE SCALE GENOMIC DNA]</scope>
    <source>
        <strain evidence="2">1006PhL</strain>
    </source>
</reference>
<evidence type="ECO:0000313" key="2">
    <source>
        <dbReference type="Proteomes" id="UP000014254"/>
    </source>
</evidence>
<dbReference type="InParanoid" id="S2K7E3"/>
<organism evidence="1 2">
    <name type="scientific">Mucor circinelloides f. circinelloides (strain 1006PhL)</name>
    <name type="common">Mucormycosis agent</name>
    <name type="synonym">Calyptromyces circinelloides</name>
    <dbReference type="NCBI Taxonomy" id="1220926"/>
    <lineage>
        <taxon>Eukaryota</taxon>
        <taxon>Fungi</taxon>
        <taxon>Fungi incertae sedis</taxon>
        <taxon>Mucoromycota</taxon>
        <taxon>Mucoromycotina</taxon>
        <taxon>Mucoromycetes</taxon>
        <taxon>Mucorales</taxon>
        <taxon>Mucorineae</taxon>
        <taxon>Mucoraceae</taxon>
        <taxon>Mucor</taxon>
    </lineage>
</organism>
<dbReference type="EMBL" id="KE123910">
    <property type="protein sequence ID" value="EPB91318.1"/>
    <property type="molecule type" value="Genomic_DNA"/>
</dbReference>
<dbReference type="OrthoDB" id="2273700at2759"/>
<accession>S2K7E3</accession>